<evidence type="ECO:0000256" key="1">
    <source>
        <dbReference type="ARBA" id="ARBA00004496"/>
    </source>
</evidence>
<dbReference type="Proteomes" id="UP001066276">
    <property type="component" value="Chromosome 6"/>
</dbReference>
<dbReference type="FunFam" id="2.130.10.10:FF:000283">
    <property type="entry name" value="WD repeat domain 34"/>
    <property type="match status" value="1"/>
</dbReference>
<dbReference type="AlphaFoldDB" id="A0AAV7Q2P4"/>
<evidence type="ECO:0000256" key="4">
    <source>
        <dbReference type="ARBA" id="ARBA00022737"/>
    </source>
</evidence>
<dbReference type="SUPFAM" id="SSF50978">
    <property type="entry name" value="WD40 repeat-like"/>
    <property type="match status" value="1"/>
</dbReference>
<accession>A0AAV7Q2P4</accession>
<protein>
    <recommendedName>
        <fullName evidence="7">WD repeat-containing protein 34</fullName>
    </recommendedName>
</protein>
<dbReference type="InterPro" id="IPR050687">
    <property type="entry name" value="Dynein_IC"/>
</dbReference>
<organism evidence="5 6">
    <name type="scientific">Pleurodeles waltl</name>
    <name type="common">Iberian ribbed newt</name>
    <dbReference type="NCBI Taxonomy" id="8319"/>
    <lineage>
        <taxon>Eukaryota</taxon>
        <taxon>Metazoa</taxon>
        <taxon>Chordata</taxon>
        <taxon>Craniata</taxon>
        <taxon>Vertebrata</taxon>
        <taxon>Euteleostomi</taxon>
        <taxon>Amphibia</taxon>
        <taxon>Batrachia</taxon>
        <taxon>Caudata</taxon>
        <taxon>Salamandroidea</taxon>
        <taxon>Salamandridae</taxon>
        <taxon>Pleurodelinae</taxon>
        <taxon>Pleurodeles</taxon>
    </lineage>
</organism>
<dbReference type="PANTHER" id="PTHR12442">
    <property type="entry name" value="DYNEIN INTERMEDIATE CHAIN"/>
    <property type="match status" value="1"/>
</dbReference>
<comment type="caution">
    <text evidence="5">The sequence shown here is derived from an EMBL/GenBank/DDBJ whole genome shotgun (WGS) entry which is preliminary data.</text>
</comment>
<name>A0AAV7Q2P4_PLEWA</name>
<dbReference type="InterPro" id="IPR036322">
    <property type="entry name" value="WD40_repeat_dom_sf"/>
</dbReference>
<keyword evidence="2" id="KW-0963">Cytoplasm</keyword>
<dbReference type="Gene3D" id="2.130.10.10">
    <property type="entry name" value="YVTN repeat-like/Quinoprotein amine dehydrogenase"/>
    <property type="match status" value="2"/>
</dbReference>
<evidence type="ECO:0000256" key="3">
    <source>
        <dbReference type="ARBA" id="ARBA00022574"/>
    </source>
</evidence>
<dbReference type="InterPro" id="IPR001680">
    <property type="entry name" value="WD40_rpt"/>
</dbReference>
<dbReference type="GO" id="GO:0042073">
    <property type="term" value="P:intraciliary transport"/>
    <property type="evidence" value="ECO:0007669"/>
    <property type="project" value="TreeGrafter"/>
</dbReference>
<keyword evidence="6" id="KW-1185">Reference proteome</keyword>
<dbReference type="InterPro" id="IPR015943">
    <property type="entry name" value="WD40/YVTN_repeat-like_dom_sf"/>
</dbReference>
<gene>
    <name evidence="5" type="ORF">NDU88_000240</name>
</gene>
<reference evidence="5" key="1">
    <citation type="journal article" date="2022" name="bioRxiv">
        <title>Sequencing and chromosome-scale assembly of the giantPleurodeles waltlgenome.</title>
        <authorList>
            <person name="Brown T."/>
            <person name="Elewa A."/>
            <person name="Iarovenko S."/>
            <person name="Subramanian E."/>
            <person name="Araus A.J."/>
            <person name="Petzold A."/>
            <person name="Susuki M."/>
            <person name="Suzuki K.-i.T."/>
            <person name="Hayashi T."/>
            <person name="Toyoda A."/>
            <person name="Oliveira C."/>
            <person name="Osipova E."/>
            <person name="Leigh N.D."/>
            <person name="Simon A."/>
            <person name="Yun M.H."/>
        </authorList>
    </citation>
    <scope>NUCLEOTIDE SEQUENCE</scope>
    <source>
        <strain evidence="5">20211129_DDA</strain>
        <tissue evidence="5">Liver</tissue>
    </source>
</reference>
<proteinExistence type="predicted"/>
<evidence type="ECO:0000313" key="6">
    <source>
        <dbReference type="Proteomes" id="UP001066276"/>
    </source>
</evidence>
<comment type="subcellular location">
    <subcellularLocation>
        <location evidence="1">Cytoplasm</location>
    </subcellularLocation>
</comment>
<dbReference type="GO" id="GO:0045503">
    <property type="term" value="F:dynein light chain binding"/>
    <property type="evidence" value="ECO:0007669"/>
    <property type="project" value="TreeGrafter"/>
</dbReference>
<dbReference type="GO" id="GO:0005868">
    <property type="term" value="C:cytoplasmic dynein complex"/>
    <property type="evidence" value="ECO:0007669"/>
    <property type="project" value="TreeGrafter"/>
</dbReference>
<dbReference type="GO" id="GO:0097014">
    <property type="term" value="C:ciliary plasm"/>
    <property type="evidence" value="ECO:0007669"/>
    <property type="project" value="TreeGrafter"/>
</dbReference>
<keyword evidence="3" id="KW-0853">WD repeat</keyword>
<evidence type="ECO:0000313" key="5">
    <source>
        <dbReference type="EMBL" id="KAJ1133764.1"/>
    </source>
</evidence>
<keyword evidence="4" id="KW-0677">Repeat</keyword>
<evidence type="ECO:0000256" key="2">
    <source>
        <dbReference type="ARBA" id="ARBA00022490"/>
    </source>
</evidence>
<dbReference type="Pfam" id="PF00400">
    <property type="entry name" value="WD40"/>
    <property type="match status" value="2"/>
</dbReference>
<evidence type="ECO:0008006" key="7">
    <source>
        <dbReference type="Google" id="ProtNLM"/>
    </source>
</evidence>
<dbReference type="GO" id="GO:0045504">
    <property type="term" value="F:dynein heavy chain binding"/>
    <property type="evidence" value="ECO:0007669"/>
    <property type="project" value="TreeGrafter"/>
</dbReference>
<dbReference type="SMART" id="SM00320">
    <property type="entry name" value="WD40"/>
    <property type="match status" value="7"/>
</dbReference>
<dbReference type="EMBL" id="JANPWB010000010">
    <property type="protein sequence ID" value="KAJ1133764.1"/>
    <property type="molecule type" value="Genomic_DNA"/>
</dbReference>
<sequence>MSFVDEVLEGTHIDSLWRKSQELQSDSKSCQTAPISRIDAAVQGPHGRNIGTQTETSVPQKLDLHPGPLCHHPGLAEFLQRVEGDVIRELNKNWKSHAFDGFEVNWSEQNLTVSCLQSLQYPEAIEQSLQITGVSWNSTGSVVACSYGRLDDGDWSTEKSFVCTWNLDRRGLNPKRPDVVVDVPSSIMCLAFHPVQPSLIAGGLYSGEVLVWDTSRTDDSLIWRTGLTGDTHTDPVCQVDWQQDGARNQRFHVRSVSTDGKILVWQMAGEGWLTLFDGFSLVAQQMPRNTRVKKHGRGDTAVGVTSLSVSHFDPSLFVVGVEGGHLLKCSSVVEKVALTSTACSIPLKAPAQFTFSPHGGPVYCVDCSPFHRNLFLSAGTDGHAHVYSMLQAQPLRSLPLSSKYLFGARWSPVRPLLFAAVSGEGEVLLYDLGKSSQKPTAVIKQTSDSQPVHCLEFNPKQTHLLAAGDATGVLKVWQLSSEFTEQGPREVDLLELLANEATD</sequence>
<dbReference type="PANTHER" id="PTHR12442:SF26">
    <property type="entry name" value="CYTOPLASMIC DYNEIN 2 INTERMEDIATE CHAIN 2"/>
    <property type="match status" value="1"/>
</dbReference>